<protein>
    <submittedName>
        <fullName evidence="1">Uncharacterized protein</fullName>
    </submittedName>
</protein>
<dbReference type="RefSeq" id="XP_013899233.1">
    <property type="nucleotide sequence ID" value="XM_014043779.1"/>
</dbReference>
<evidence type="ECO:0000313" key="2">
    <source>
        <dbReference type="Proteomes" id="UP000054498"/>
    </source>
</evidence>
<proteinExistence type="predicted"/>
<dbReference type="STRING" id="145388.A0A0D2KYB9"/>
<dbReference type="EMBL" id="KK101622">
    <property type="protein sequence ID" value="KIZ00214.1"/>
    <property type="molecule type" value="Genomic_DNA"/>
</dbReference>
<dbReference type="Proteomes" id="UP000054498">
    <property type="component" value="Unassembled WGS sequence"/>
</dbReference>
<evidence type="ECO:0000313" key="1">
    <source>
        <dbReference type="EMBL" id="KIZ00214.1"/>
    </source>
</evidence>
<dbReference type="SUPFAM" id="SSF48452">
    <property type="entry name" value="TPR-like"/>
    <property type="match status" value="1"/>
</dbReference>
<reference evidence="1 2" key="1">
    <citation type="journal article" date="2013" name="BMC Genomics">
        <title>Reconstruction of the lipid metabolism for the microalga Monoraphidium neglectum from its genome sequence reveals characteristics suitable for biofuel production.</title>
        <authorList>
            <person name="Bogen C."/>
            <person name="Al-Dilaimi A."/>
            <person name="Albersmeier A."/>
            <person name="Wichmann J."/>
            <person name="Grundmann M."/>
            <person name="Rupp O."/>
            <person name="Lauersen K.J."/>
            <person name="Blifernez-Klassen O."/>
            <person name="Kalinowski J."/>
            <person name="Goesmann A."/>
            <person name="Mussgnug J.H."/>
            <person name="Kruse O."/>
        </authorList>
    </citation>
    <scope>NUCLEOTIDE SEQUENCE [LARGE SCALE GENOMIC DNA]</scope>
    <source>
        <strain evidence="1 2">SAG 48.87</strain>
    </source>
</reference>
<dbReference type="Gene3D" id="1.25.40.10">
    <property type="entry name" value="Tetratricopeptide repeat domain"/>
    <property type="match status" value="1"/>
</dbReference>
<dbReference type="KEGG" id="mng:MNEG_7750"/>
<dbReference type="GeneID" id="25740626"/>
<dbReference type="InterPro" id="IPR011990">
    <property type="entry name" value="TPR-like_helical_dom_sf"/>
</dbReference>
<dbReference type="AlphaFoldDB" id="A0A0D2KYB9"/>
<sequence length="725" mass="73220">MALTALGLAAARRGATTPAAALRNVLVATRAWSSAAGPSVTDQMIAYARQEGGFAAMDVVQSGLAMQPDSNAGVDTSRLLLVMSEISGAQADWAASAKWASAAAAAAAATPPGVPAEQLGELSLSARLQQVRALLAAGLDADAATAAASPPVVISDTASSGSSSAAPLLHSLQRLVTAAAGDATAAEQPRWEAPSGGSGGVLEAASAKLSGDILLLQGKGPEAAEAYQSASDSAASAADAAAAGPGGDTGLLSARAAREVQADASLGLAQVSMASKQWEEAEERLSAALKAAEAAGGEAAPLLAPVLALLGVVYSRTARVMYGEGMFREAAKLSKLDPARLSVAPPSHALHPSLHAALAWRYCQLLNALPNRGGEAAAWEGSAAGGGGGDGGGGVPAAAAAAEESTSARYPVLLAILTKLSEAPAASAQLDAFLRAQPSATAVPFISWVADLEARAASAEERRALGALCERLVLARERLEEERMDALYVDSLRVLAGGDGQQEALMASDPASYATQLAEAVTGGPVVREGYSPAYDALLAVAPPAALTPAGVAKAHKEAAELAEDMRARRRRSFAAVVGRLRISSPEQEAALLAPSAASRILELLLGLSSEGEREALLPDCFTPPPEGGSAAAEDAETDELWCTPLQLLNEIDARVRDVVEARGGGGFIRLRQGEQAALGGGSHGLSGGAYEAALRHLRAAVAERWLDTLPAGATGSSSEEFGPV</sequence>
<keyword evidence="2" id="KW-1185">Reference proteome</keyword>
<dbReference type="OrthoDB" id="551223at2759"/>
<organism evidence="1 2">
    <name type="scientific">Monoraphidium neglectum</name>
    <dbReference type="NCBI Taxonomy" id="145388"/>
    <lineage>
        <taxon>Eukaryota</taxon>
        <taxon>Viridiplantae</taxon>
        <taxon>Chlorophyta</taxon>
        <taxon>core chlorophytes</taxon>
        <taxon>Chlorophyceae</taxon>
        <taxon>CS clade</taxon>
        <taxon>Sphaeropleales</taxon>
        <taxon>Selenastraceae</taxon>
        <taxon>Monoraphidium</taxon>
    </lineage>
</organism>
<gene>
    <name evidence="1" type="ORF">MNEG_7750</name>
</gene>
<accession>A0A0D2KYB9</accession>
<name>A0A0D2KYB9_9CHLO</name>